<keyword evidence="3" id="KW-0418">Kinase</keyword>
<dbReference type="OrthoDB" id="9792992at2"/>
<keyword evidence="3" id="KW-0808">Transferase</keyword>
<dbReference type="GO" id="GO:0016020">
    <property type="term" value="C:membrane"/>
    <property type="evidence" value="ECO:0007669"/>
    <property type="project" value="InterPro"/>
</dbReference>
<comment type="caution">
    <text evidence="3">The sequence shown here is derived from an EMBL/GenBank/DDBJ whole genome shotgun (WGS) entry which is preliminary data.</text>
</comment>
<feature type="transmembrane region" description="Helical" evidence="1">
    <location>
        <begin position="43"/>
        <end position="61"/>
    </location>
</feature>
<dbReference type="GO" id="GO:0000155">
    <property type="term" value="F:phosphorelay sensor kinase activity"/>
    <property type="evidence" value="ECO:0007669"/>
    <property type="project" value="InterPro"/>
</dbReference>
<feature type="transmembrane region" description="Helical" evidence="1">
    <location>
        <begin position="7"/>
        <end position="31"/>
    </location>
</feature>
<feature type="domain" description="Signal transduction histidine kinase internal region" evidence="2">
    <location>
        <begin position="163"/>
        <end position="241"/>
    </location>
</feature>
<evidence type="ECO:0000313" key="4">
    <source>
        <dbReference type="Proteomes" id="UP000295741"/>
    </source>
</evidence>
<evidence type="ECO:0000256" key="1">
    <source>
        <dbReference type="SAM" id="Phobius"/>
    </source>
</evidence>
<keyword evidence="1" id="KW-1133">Transmembrane helix</keyword>
<dbReference type="PANTHER" id="PTHR34220">
    <property type="entry name" value="SENSOR HISTIDINE KINASE YPDA"/>
    <property type="match status" value="1"/>
</dbReference>
<dbReference type="RefSeq" id="WP_133473791.1">
    <property type="nucleotide sequence ID" value="NZ_SNWP01000010.1"/>
</dbReference>
<keyword evidence="1" id="KW-0472">Membrane</keyword>
<dbReference type="PANTHER" id="PTHR34220:SF7">
    <property type="entry name" value="SENSOR HISTIDINE KINASE YPDA"/>
    <property type="match status" value="1"/>
</dbReference>
<keyword evidence="4" id="KW-1185">Reference proteome</keyword>
<feature type="transmembrane region" description="Helical" evidence="1">
    <location>
        <begin position="73"/>
        <end position="93"/>
    </location>
</feature>
<dbReference type="InterPro" id="IPR050640">
    <property type="entry name" value="Bact_2-comp_sensor_kinase"/>
</dbReference>
<evidence type="ECO:0000259" key="2">
    <source>
        <dbReference type="Pfam" id="PF06580"/>
    </source>
</evidence>
<dbReference type="Pfam" id="PF06580">
    <property type="entry name" value="His_kinase"/>
    <property type="match status" value="1"/>
</dbReference>
<dbReference type="Proteomes" id="UP000295741">
    <property type="component" value="Unassembled WGS sequence"/>
</dbReference>
<evidence type="ECO:0000313" key="3">
    <source>
        <dbReference type="EMBL" id="TDO29187.1"/>
    </source>
</evidence>
<dbReference type="AlphaFoldDB" id="A0A4R6J2N6"/>
<sequence length="352" mass="40684">MKNNTSLVILSHVLGSLAILLLPLILLQVFPQPIQISSLLTSYAYWQFCLFYLLFFYFHKYILLSLLLEKNNWLAYTAIITLLLLLVVNIQPFDQLLSLSGSTPLPMKSFPGKEPPRKGPRVDILSIILFILVIVFSVAFEMNKKWRSSLLRAEQAEREKAEAELSFLRAQINPHFLFNTLNNIYSMSVTGSPYTSESILKLSNIMRYVTDESHENFVPLQQEIDCVTDYIDLQKLRLGKKVQLDFVVTGNLDNKKIAPLLLINFIENVFKYGISNHAVSHLQISIDVLDNELRFYAQNPLHSSQRMIHRDGIGIQNTERRLWQIYPNQHKLEIKRENGLFTVALQINFKNE</sequence>
<gene>
    <name evidence="3" type="ORF">BC659_1270</name>
</gene>
<feature type="transmembrane region" description="Helical" evidence="1">
    <location>
        <begin position="124"/>
        <end position="142"/>
    </location>
</feature>
<protein>
    <submittedName>
        <fullName evidence="3">Histidine kinase</fullName>
    </submittedName>
</protein>
<keyword evidence="1" id="KW-0812">Transmembrane</keyword>
<proteinExistence type="predicted"/>
<accession>A0A4R6J2N6</accession>
<reference evidence="3 4" key="1">
    <citation type="submission" date="2019-03" db="EMBL/GenBank/DDBJ databases">
        <title>Genomic Encyclopedia of Archaeal and Bacterial Type Strains, Phase II (KMG-II): from individual species to whole genera.</title>
        <authorList>
            <person name="Goeker M."/>
        </authorList>
    </citation>
    <scope>NUCLEOTIDE SEQUENCE [LARGE SCALE GENOMIC DNA]</scope>
    <source>
        <strain evidence="3 4">DSM 28323</strain>
    </source>
</reference>
<organism evidence="3 4">
    <name type="scientific">Sediminibacterium goheungense</name>
    <dbReference type="NCBI Taxonomy" id="1086393"/>
    <lineage>
        <taxon>Bacteria</taxon>
        <taxon>Pseudomonadati</taxon>
        <taxon>Bacteroidota</taxon>
        <taxon>Chitinophagia</taxon>
        <taxon>Chitinophagales</taxon>
        <taxon>Chitinophagaceae</taxon>
        <taxon>Sediminibacterium</taxon>
    </lineage>
</organism>
<dbReference type="InterPro" id="IPR010559">
    <property type="entry name" value="Sig_transdc_His_kin_internal"/>
</dbReference>
<name>A0A4R6J2N6_9BACT</name>
<dbReference type="EMBL" id="SNWP01000010">
    <property type="protein sequence ID" value="TDO29187.1"/>
    <property type="molecule type" value="Genomic_DNA"/>
</dbReference>